<accession>A0ACB9E362</accession>
<keyword evidence="2" id="KW-1185">Reference proteome</keyword>
<comment type="caution">
    <text evidence="1">The sequence shown here is derived from an EMBL/GenBank/DDBJ whole genome shotgun (WGS) entry which is preliminary data.</text>
</comment>
<dbReference type="Proteomes" id="UP001055811">
    <property type="component" value="Linkage Group LG04"/>
</dbReference>
<reference evidence="2" key="1">
    <citation type="journal article" date="2022" name="Mol. Ecol. Resour.">
        <title>The genomes of chicory, endive, great burdock and yacon provide insights into Asteraceae palaeo-polyploidization history and plant inulin production.</title>
        <authorList>
            <person name="Fan W."/>
            <person name="Wang S."/>
            <person name="Wang H."/>
            <person name="Wang A."/>
            <person name="Jiang F."/>
            <person name="Liu H."/>
            <person name="Zhao H."/>
            <person name="Xu D."/>
            <person name="Zhang Y."/>
        </authorList>
    </citation>
    <scope>NUCLEOTIDE SEQUENCE [LARGE SCALE GENOMIC DNA]</scope>
    <source>
        <strain evidence="2">cv. Punajuju</strain>
    </source>
</reference>
<evidence type="ECO:0000313" key="1">
    <source>
        <dbReference type="EMBL" id="KAI3753217.1"/>
    </source>
</evidence>
<reference evidence="1 2" key="2">
    <citation type="journal article" date="2022" name="Mol. Ecol. Resour.">
        <title>The genomes of chicory, endive, great burdock and yacon provide insights into Asteraceae paleo-polyploidization history and plant inulin production.</title>
        <authorList>
            <person name="Fan W."/>
            <person name="Wang S."/>
            <person name="Wang H."/>
            <person name="Wang A."/>
            <person name="Jiang F."/>
            <person name="Liu H."/>
            <person name="Zhao H."/>
            <person name="Xu D."/>
            <person name="Zhang Y."/>
        </authorList>
    </citation>
    <scope>NUCLEOTIDE SEQUENCE [LARGE SCALE GENOMIC DNA]</scope>
    <source>
        <strain evidence="2">cv. Punajuju</strain>
        <tissue evidence="1">Leaves</tissue>
    </source>
</reference>
<name>A0ACB9E362_CICIN</name>
<gene>
    <name evidence="1" type="ORF">L2E82_25263</name>
</gene>
<sequence>MSRLIAIDMWTSEVKKMKNDKGHTNGSNPCEPDSPTSNQVIQHWSWSEALLKRVNSPPLAFPVYSESSISMLRKVNMKELEEKLQWRKQINKICTLQFSLEPLELHSNFGITGPTTTAFSQRHQLQSSVVTGNEFSGGLPTEICKAMGCGDTLRTP</sequence>
<organism evidence="1 2">
    <name type="scientific">Cichorium intybus</name>
    <name type="common">Chicory</name>
    <dbReference type="NCBI Taxonomy" id="13427"/>
    <lineage>
        <taxon>Eukaryota</taxon>
        <taxon>Viridiplantae</taxon>
        <taxon>Streptophyta</taxon>
        <taxon>Embryophyta</taxon>
        <taxon>Tracheophyta</taxon>
        <taxon>Spermatophyta</taxon>
        <taxon>Magnoliopsida</taxon>
        <taxon>eudicotyledons</taxon>
        <taxon>Gunneridae</taxon>
        <taxon>Pentapetalae</taxon>
        <taxon>asterids</taxon>
        <taxon>campanulids</taxon>
        <taxon>Asterales</taxon>
        <taxon>Asteraceae</taxon>
        <taxon>Cichorioideae</taxon>
        <taxon>Cichorieae</taxon>
        <taxon>Cichoriinae</taxon>
        <taxon>Cichorium</taxon>
    </lineage>
</organism>
<protein>
    <submittedName>
        <fullName evidence="1">Uncharacterized protein</fullName>
    </submittedName>
</protein>
<proteinExistence type="predicted"/>
<dbReference type="EMBL" id="CM042012">
    <property type="protein sequence ID" value="KAI3753217.1"/>
    <property type="molecule type" value="Genomic_DNA"/>
</dbReference>
<evidence type="ECO:0000313" key="2">
    <source>
        <dbReference type="Proteomes" id="UP001055811"/>
    </source>
</evidence>